<reference evidence="1" key="1">
    <citation type="submission" date="2024-05" db="EMBL/GenBank/DDBJ databases">
        <title>Complete genomes of an iridovirus, and two densoviruses identified in lab reared social spiders in California, USA.</title>
        <authorList>
            <person name="Millerwise S."/>
            <person name="Lund M.C."/>
            <person name="Schmidlin K."/>
            <person name="Kraberger S."/>
            <person name="Harrison J."/>
            <person name="Cease A."/>
            <person name="Pinter-Wollman N."/>
            <person name="Varsani A."/>
        </authorList>
    </citation>
    <scope>NUCLEOTIDE SEQUENCE</scope>
    <source>
        <strain evidence="1">SocP20</strain>
    </source>
</reference>
<dbReference type="EMBL" id="PP847201">
    <property type="protein sequence ID" value="XBY85723.1"/>
    <property type="molecule type" value="Genomic_DNA"/>
</dbReference>
<evidence type="ECO:0000313" key="1">
    <source>
        <dbReference type="EMBL" id="XBY85723.1"/>
    </source>
</evidence>
<protein>
    <submittedName>
        <fullName evidence="1">IIV6 293R-like protein</fullName>
    </submittedName>
</protein>
<accession>A0AAU7YC72</accession>
<proteinExistence type="predicted"/>
<organism evidence="1">
    <name type="scientific">Iridovirus sp</name>
    <dbReference type="NCBI Taxonomy" id="135728"/>
    <lineage>
        <taxon>Viruses</taxon>
        <taxon>Varidnaviria</taxon>
        <taxon>Bamfordvirae</taxon>
        <taxon>Nucleocytoviricota</taxon>
        <taxon>Megaviricetes</taxon>
        <taxon>Pimascovirales</taxon>
        <taxon>Pimascovirales incertae sedis</taxon>
        <taxon>Iridoviridae</taxon>
        <taxon>Betairidovirinae</taxon>
        <taxon>Iridovirus</taxon>
    </lineage>
</organism>
<name>A0AAU7YC72_9VIRU</name>
<sequence length="83" mass="9835">MFLQPSITSKNMASMYQQNWKQFFNDHELDDDTQQALNAVIDGMTLEDQIEIQDLFKKFFDVILIEKLIKIKLHNGFVFDSVY</sequence>